<evidence type="ECO:0000313" key="1">
    <source>
        <dbReference type="Proteomes" id="UP000887579"/>
    </source>
</evidence>
<protein>
    <submittedName>
        <fullName evidence="2">Uncharacterized protein</fullName>
    </submittedName>
</protein>
<accession>A0AC34FQ36</accession>
<evidence type="ECO:0000313" key="2">
    <source>
        <dbReference type="WBParaSite" id="ES5_v2.g19451.t1"/>
    </source>
</evidence>
<dbReference type="Proteomes" id="UP000887579">
    <property type="component" value="Unplaced"/>
</dbReference>
<reference evidence="2" key="1">
    <citation type="submission" date="2022-11" db="UniProtKB">
        <authorList>
            <consortium name="WormBaseParasite"/>
        </authorList>
    </citation>
    <scope>IDENTIFICATION</scope>
</reference>
<dbReference type="WBParaSite" id="ES5_v2.g19451.t1">
    <property type="protein sequence ID" value="ES5_v2.g19451.t1"/>
    <property type="gene ID" value="ES5_v2.g19451"/>
</dbReference>
<sequence>MASSNQSHENAVELFLSTEPYKLNYKGPCNVDIKVLSKLFIVEPYDKETSPVEISVYSSFAQYKNILCHISSENNVALVFSTVAACNNIYDIIFKYQVDVKQEVDGLSSDQQLQDQILIALLNEAKSNPAVNVTTKDLVMDMLQDIAATAEQNLRDSNMKSELNEPLHVEASTSSKKSSPSFCDTLSSIADQTLDKCLQNIVVKSECVEDEHVESKMQESSVVPERLTFIESTQNLSRKRLQSAETSDHAIQSKQCKNEVLEEEEEQDEAISQPQTSQSSLIMPTKTLVKSSHFLIHRIVTRHELIHFISDEKNLCYPYFYEKKYSRFTCANCRRSKHFSVAHLRCDNESGEYFLELGLIKHVCTPVNYVSIFDEIIIPCTSYSALFFEKKKNFNSSAPSKSGNSVQGNTTVNKASTTSSKLITSSKASANKFVNLKPDEYAFTSNLQGDVQLIVYASKDKNLGYTFSINESKCTCFCDGCKSNSTNTILYVIGNTVSEYTVSWKNQKPRHNCQPKVVTGNEEKVLMAGKFKFFNVDALDLNLMTFPFEDENLKCHIYEYSELLSTFYCIKCMELNHVVVADVFLNSKSEEYVVENNPAKHVCEPFVYSNLNCDNLVTKASSRLSVKKFTEKSWTEKNLIQAANFELHRNRTGVVNGELLIFTTKEKDFCFKYYYNLIILSISRAYQYVCHKCKLTARLYIDDENGKYFVRPSSTQHRCTPVPYEPERTIVRKPHFVFLDQHQPIRLIVFTSTSHQYCHVYSYKELSCRKCKNLTHENLTHEKPAHATLFKDENNEECVLLSRAQHRCEPQPFKDVAIKYNIPLFNIEIEI</sequence>
<name>A0AC34FQ36_9BILA</name>
<organism evidence="1 2">
    <name type="scientific">Panagrolaimus sp. ES5</name>
    <dbReference type="NCBI Taxonomy" id="591445"/>
    <lineage>
        <taxon>Eukaryota</taxon>
        <taxon>Metazoa</taxon>
        <taxon>Ecdysozoa</taxon>
        <taxon>Nematoda</taxon>
        <taxon>Chromadorea</taxon>
        <taxon>Rhabditida</taxon>
        <taxon>Tylenchina</taxon>
        <taxon>Panagrolaimomorpha</taxon>
        <taxon>Panagrolaimoidea</taxon>
        <taxon>Panagrolaimidae</taxon>
        <taxon>Panagrolaimus</taxon>
    </lineage>
</organism>
<proteinExistence type="predicted"/>